<accession>A0A6V8K3L9</accession>
<dbReference type="RefSeq" id="WP_173053520.1">
    <property type="nucleotide sequence ID" value="NZ_BAABGO010000012.1"/>
</dbReference>
<comment type="caution">
    <text evidence="2">The sequence shown here is derived from an EMBL/GenBank/DDBJ whole genome shotgun (WGS) entry which is preliminary data.</text>
</comment>
<dbReference type="PANTHER" id="PTHR43482:SF1">
    <property type="entry name" value="PROTEIN AST1-RELATED"/>
    <property type="match status" value="1"/>
</dbReference>
<dbReference type="CDD" id="cd05289">
    <property type="entry name" value="MDR_like_2"/>
    <property type="match status" value="1"/>
</dbReference>
<dbReference type="InterPro" id="IPR013154">
    <property type="entry name" value="ADH-like_N"/>
</dbReference>
<dbReference type="Gene3D" id="3.40.50.720">
    <property type="entry name" value="NAD(P)-binding Rossmann-like Domain"/>
    <property type="match status" value="1"/>
</dbReference>
<reference evidence="2 3" key="2">
    <citation type="submission" date="2020-03" db="EMBL/GenBank/DDBJ databases">
        <authorList>
            <person name="Ichikawa N."/>
            <person name="Kimura A."/>
            <person name="Kitahashi Y."/>
            <person name="Uohara A."/>
        </authorList>
    </citation>
    <scope>NUCLEOTIDE SEQUENCE [LARGE SCALE GENOMIC DNA]</scope>
    <source>
        <strain evidence="2 3">NBRC 108639</strain>
    </source>
</reference>
<feature type="domain" description="Enoyl reductase (ER)" evidence="1">
    <location>
        <begin position="10"/>
        <end position="307"/>
    </location>
</feature>
<dbReference type="InterPro" id="IPR052585">
    <property type="entry name" value="Lipid_raft_assoc_Zn_ADH"/>
</dbReference>
<dbReference type="AlphaFoldDB" id="A0A6V8K3L9"/>
<dbReference type="SMART" id="SM00829">
    <property type="entry name" value="PKS_ER"/>
    <property type="match status" value="1"/>
</dbReference>
<dbReference type="EMBL" id="BLPF01000001">
    <property type="protein sequence ID" value="GFJ76566.1"/>
    <property type="molecule type" value="Genomic_DNA"/>
</dbReference>
<dbReference type="GO" id="GO:0016491">
    <property type="term" value="F:oxidoreductase activity"/>
    <property type="evidence" value="ECO:0007669"/>
    <property type="project" value="InterPro"/>
</dbReference>
<dbReference type="Pfam" id="PF13602">
    <property type="entry name" value="ADH_zinc_N_2"/>
    <property type="match status" value="1"/>
</dbReference>
<evidence type="ECO:0000259" key="1">
    <source>
        <dbReference type="SMART" id="SM00829"/>
    </source>
</evidence>
<dbReference type="PANTHER" id="PTHR43482">
    <property type="entry name" value="PROTEIN AST1-RELATED"/>
    <property type="match status" value="1"/>
</dbReference>
<dbReference type="SUPFAM" id="SSF50129">
    <property type="entry name" value="GroES-like"/>
    <property type="match status" value="1"/>
</dbReference>
<name>A0A6V8K3L9_9ACTN</name>
<proteinExistence type="predicted"/>
<dbReference type="Gene3D" id="3.90.180.10">
    <property type="entry name" value="Medium-chain alcohol dehydrogenases, catalytic domain"/>
    <property type="match status" value="1"/>
</dbReference>
<organism evidence="2 3">
    <name type="scientific">Phytohabitans houttuyneae</name>
    <dbReference type="NCBI Taxonomy" id="1076126"/>
    <lineage>
        <taxon>Bacteria</taxon>
        <taxon>Bacillati</taxon>
        <taxon>Actinomycetota</taxon>
        <taxon>Actinomycetes</taxon>
        <taxon>Micromonosporales</taxon>
        <taxon>Micromonosporaceae</taxon>
    </lineage>
</organism>
<dbReference type="InterPro" id="IPR011032">
    <property type="entry name" value="GroES-like_sf"/>
</dbReference>
<reference evidence="2 3" key="1">
    <citation type="submission" date="2020-03" db="EMBL/GenBank/DDBJ databases">
        <title>Whole genome shotgun sequence of Phytohabitans houttuyneae NBRC 108639.</title>
        <authorList>
            <person name="Komaki H."/>
            <person name="Tamura T."/>
        </authorList>
    </citation>
    <scope>NUCLEOTIDE SEQUENCE [LARGE SCALE GENOMIC DNA]</scope>
    <source>
        <strain evidence="2 3">NBRC 108639</strain>
    </source>
</reference>
<gene>
    <name evidence="2" type="ORF">Phou_007460</name>
</gene>
<evidence type="ECO:0000313" key="2">
    <source>
        <dbReference type="EMBL" id="GFJ76566.1"/>
    </source>
</evidence>
<dbReference type="Pfam" id="PF08240">
    <property type="entry name" value="ADH_N"/>
    <property type="match status" value="1"/>
</dbReference>
<evidence type="ECO:0000313" key="3">
    <source>
        <dbReference type="Proteomes" id="UP000482800"/>
    </source>
</evidence>
<dbReference type="InterPro" id="IPR036291">
    <property type="entry name" value="NAD(P)-bd_dom_sf"/>
</dbReference>
<protein>
    <submittedName>
        <fullName evidence="2">NADPH:quinone reductase</fullName>
    </submittedName>
</protein>
<sequence>MRAVTVSEYGGPEVLRITDQPLPQPGPGQLRVRVRATPLQPIDVAVRAGRFAEVLPFQPPFVPGWDLAGTVDAVGEGVTAFTPGEEVVGLRHGFRGGGAGTHAEYALLDATATATAPAGVEPAAAATVPLNALTATQALDLAAAPAGGTIAIIGAAGAVGGFAAQLAVHRGLAVYGVAGTQDEDFVRGLGATFVPRADDVAAAVRAAAGGPVDAVYDPAFVGAPALGAVRDGGTFVAGAGPLAPPPERGIRTTGVEVEPDAGQLADLVRLTEQGALTLRVAQTFPLSEAATAHALLEKGAVRGRLVLLP</sequence>
<dbReference type="Proteomes" id="UP000482800">
    <property type="component" value="Unassembled WGS sequence"/>
</dbReference>
<dbReference type="InterPro" id="IPR020843">
    <property type="entry name" value="ER"/>
</dbReference>
<dbReference type="SUPFAM" id="SSF51735">
    <property type="entry name" value="NAD(P)-binding Rossmann-fold domains"/>
    <property type="match status" value="1"/>
</dbReference>
<keyword evidence="3" id="KW-1185">Reference proteome</keyword>